<evidence type="ECO:0000256" key="3">
    <source>
        <dbReference type="ARBA" id="ARBA00022824"/>
    </source>
</evidence>
<dbReference type="GO" id="GO:0030424">
    <property type="term" value="C:axon"/>
    <property type="evidence" value="ECO:0007669"/>
    <property type="project" value="TreeGrafter"/>
</dbReference>
<keyword evidence="2 6" id="KW-0812">Transmembrane</keyword>
<dbReference type="Proteomes" id="UP000504606">
    <property type="component" value="Unplaced"/>
</dbReference>
<dbReference type="InterPro" id="IPR046964">
    <property type="entry name" value="RTN1-4"/>
</dbReference>
<feature type="compositionally biased region" description="Pro residues" evidence="7">
    <location>
        <begin position="185"/>
        <end position="221"/>
    </location>
</feature>
<dbReference type="PANTHER" id="PTHR45799:SF2">
    <property type="entry name" value="RETICULON-LIKE PROTEIN"/>
    <property type="match status" value="1"/>
</dbReference>
<dbReference type="PANTHER" id="PTHR45799">
    <property type="entry name" value="RETICULON-LIKE PROTEIN"/>
    <property type="match status" value="1"/>
</dbReference>
<evidence type="ECO:0000256" key="7">
    <source>
        <dbReference type="SAM" id="MobiDB-lite"/>
    </source>
</evidence>
<feature type="transmembrane region" description="Helical" evidence="6">
    <location>
        <begin position="407"/>
        <end position="431"/>
    </location>
</feature>
<name>A0A6J1SB92_FRAOC</name>
<organism evidence="9 10">
    <name type="scientific">Frankliniella occidentalis</name>
    <name type="common">Western flower thrips</name>
    <name type="synonym">Euthrips occidentalis</name>
    <dbReference type="NCBI Taxonomy" id="133901"/>
    <lineage>
        <taxon>Eukaryota</taxon>
        <taxon>Metazoa</taxon>
        <taxon>Ecdysozoa</taxon>
        <taxon>Arthropoda</taxon>
        <taxon>Hexapoda</taxon>
        <taxon>Insecta</taxon>
        <taxon>Pterygota</taxon>
        <taxon>Neoptera</taxon>
        <taxon>Paraneoptera</taxon>
        <taxon>Thysanoptera</taxon>
        <taxon>Terebrantia</taxon>
        <taxon>Thripoidea</taxon>
        <taxon>Thripidae</taxon>
        <taxon>Frankliniella</taxon>
    </lineage>
</organism>
<dbReference type="RefSeq" id="XP_026278464.2">
    <property type="nucleotide sequence ID" value="XM_026422679.2"/>
</dbReference>
<evidence type="ECO:0000313" key="9">
    <source>
        <dbReference type="Proteomes" id="UP000504606"/>
    </source>
</evidence>
<feature type="compositionally biased region" description="Basic and acidic residues" evidence="7">
    <location>
        <begin position="231"/>
        <end position="243"/>
    </location>
</feature>
<dbReference type="GO" id="GO:0005789">
    <property type="term" value="C:endoplasmic reticulum membrane"/>
    <property type="evidence" value="ECO:0007669"/>
    <property type="project" value="UniProtKB-SubCell"/>
</dbReference>
<evidence type="ECO:0000256" key="1">
    <source>
        <dbReference type="ARBA" id="ARBA00004477"/>
    </source>
</evidence>
<gene>
    <name evidence="10" type="primary">LOC113206557</name>
</gene>
<evidence type="ECO:0000256" key="5">
    <source>
        <dbReference type="ARBA" id="ARBA00023136"/>
    </source>
</evidence>
<keyword evidence="5 6" id="KW-0472">Membrane</keyword>
<dbReference type="PROSITE" id="PS50845">
    <property type="entry name" value="RETICULON"/>
    <property type="match status" value="1"/>
</dbReference>
<evidence type="ECO:0000259" key="8">
    <source>
        <dbReference type="PROSITE" id="PS50845"/>
    </source>
</evidence>
<accession>A0A6J1SB92</accession>
<keyword evidence="9" id="KW-1185">Reference proteome</keyword>
<dbReference type="CTD" id="33721"/>
<feature type="compositionally biased region" description="Basic and acidic residues" evidence="7">
    <location>
        <begin position="88"/>
        <end position="101"/>
    </location>
</feature>
<comment type="subcellular location">
    <subcellularLocation>
        <location evidence="1 6">Endoplasmic reticulum membrane</location>
        <topology evidence="1 6">Multi-pass membrane protein</topology>
    </subcellularLocation>
</comment>
<protein>
    <recommendedName>
        <fullName evidence="6">Reticulon-like protein</fullName>
    </recommendedName>
</protein>
<dbReference type="Pfam" id="PF02453">
    <property type="entry name" value="Reticulon"/>
    <property type="match status" value="1"/>
</dbReference>
<dbReference type="InterPro" id="IPR003388">
    <property type="entry name" value="Reticulon"/>
</dbReference>
<keyword evidence="3 6" id="KW-0256">Endoplasmic reticulum</keyword>
<keyword evidence="4 6" id="KW-1133">Transmembrane helix</keyword>
<feature type="compositionally biased region" description="Basic and acidic residues" evidence="7">
    <location>
        <begin position="1"/>
        <end position="14"/>
    </location>
</feature>
<dbReference type="OrthoDB" id="567788at2759"/>
<dbReference type="AlphaFoldDB" id="A0A6J1SB92"/>
<proteinExistence type="predicted"/>
<feature type="compositionally biased region" description="Basic and acidic residues" evidence="7">
    <location>
        <begin position="138"/>
        <end position="148"/>
    </location>
</feature>
<dbReference type="GeneID" id="113206557"/>
<reference evidence="10" key="1">
    <citation type="submission" date="2025-08" db="UniProtKB">
        <authorList>
            <consortium name="RefSeq"/>
        </authorList>
    </citation>
    <scope>IDENTIFICATION</scope>
    <source>
        <tissue evidence="10">Whole organism</tissue>
    </source>
</reference>
<dbReference type="Gene3D" id="1.20.5.2480">
    <property type="match status" value="1"/>
</dbReference>
<evidence type="ECO:0000256" key="2">
    <source>
        <dbReference type="ARBA" id="ARBA00022692"/>
    </source>
</evidence>
<evidence type="ECO:0000313" key="10">
    <source>
        <dbReference type="RefSeq" id="XP_026278464.2"/>
    </source>
</evidence>
<sequence>MDSEELKAFERKSEVPPPHDPLDDFLSGGIGQGANPQHFAEPIRNSPPAAQAGKDIMDTMSFLHHESQPHFTPAAGDTFMDNQYSGSPDKEDYSLEDEVIRHKTPSPDLLPEPTKKQPSTFDENPLDDFGTSFGFSPKKSDPSPHADPLEDFLSKPAPAREPSPEPIREPSPKPVREPTPEPVREPSPPPVREPSPLPVREPTPEPIRVPTPEPPPKPKAAPIPTFLESEYVEKKPEKKEPEPKPVISKPTSPPPAPPKQVSSGGTKSCDGLAIWFNPQKMHPKVEALVYWRDPKKSGIVFGGIMVVLLSLSFFSFISVVANLSLLALTAAFGFRIYKTVQQAIQKTSDGHPFKEILELDLTLPAEKVRSTSDLAVTHINAVVSELRRLFLVEDFIDSVKFGVGLWMLTYVGSWFNGMTLIILGVVALFTLPKVYETNKAQIDQNIELVAGKVNEITAKVRAAIPIGKKAEEKKEQ</sequence>
<feature type="compositionally biased region" description="Basic and acidic residues" evidence="7">
    <location>
        <begin position="162"/>
        <end position="184"/>
    </location>
</feature>
<dbReference type="KEGG" id="foc:113206557"/>
<evidence type="ECO:0000256" key="4">
    <source>
        <dbReference type="ARBA" id="ARBA00022989"/>
    </source>
</evidence>
<dbReference type="PRINTS" id="PR01217">
    <property type="entry name" value="PRICHEXTENSN"/>
</dbReference>
<evidence type="ECO:0000256" key="6">
    <source>
        <dbReference type="RuleBase" id="RU363132"/>
    </source>
</evidence>
<feature type="domain" description="Reticulon" evidence="8">
    <location>
        <begin position="285"/>
        <end position="476"/>
    </location>
</feature>
<feature type="transmembrane region" description="Helical" evidence="6">
    <location>
        <begin position="299"/>
        <end position="332"/>
    </location>
</feature>
<feature type="region of interest" description="Disordered" evidence="7">
    <location>
        <begin position="1"/>
        <end position="266"/>
    </location>
</feature>